<proteinExistence type="predicted"/>
<feature type="compositionally biased region" description="Polar residues" evidence="1">
    <location>
        <begin position="1"/>
        <end position="10"/>
    </location>
</feature>
<sequence length="67" mass="7029">MLTLATQGSGIRSRPLDLRSCRQKQEGEAQGTHVFPILLPSGEADTGEPPVTTRSCSSASPSFPLCG</sequence>
<organism evidence="2 3">
    <name type="scientific">Pleuronectes platessa</name>
    <name type="common">European plaice</name>
    <dbReference type="NCBI Taxonomy" id="8262"/>
    <lineage>
        <taxon>Eukaryota</taxon>
        <taxon>Metazoa</taxon>
        <taxon>Chordata</taxon>
        <taxon>Craniata</taxon>
        <taxon>Vertebrata</taxon>
        <taxon>Euteleostomi</taxon>
        <taxon>Actinopterygii</taxon>
        <taxon>Neopterygii</taxon>
        <taxon>Teleostei</taxon>
        <taxon>Neoteleostei</taxon>
        <taxon>Acanthomorphata</taxon>
        <taxon>Carangaria</taxon>
        <taxon>Pleuronectiformes</taxon>
        <taxon>Pleuronectoidei</taxon>
        <taxon>Pleuronectidae</taxon>
        <taxon>Pleuronectes</taxon>
    </lineage>
</organism>
<dbReference type="EMBL" id="CADEAL010000151">
    <property type="protein sequence ID" value="CAB1415324.1"/>
    <property type="molecule type" value="Genomic_DNA"/>
</dbReference>
<evidence type="ECO:0000313" key="2">
    <source>
        <dbReference type="EMBL" id="CAB1415324.1"/>
    </source>
</evidence>
<protein>
    <submittedName>
        <fullName evidence="2">Uncharacterized protein</fullName>
    </submittedName>
</protein>
<feature type="compositionally biased region" description="Polar residues" evidence="1">
    <location>
        <begin position="52"/>
        <end position="61"/>
    </location>
</feature>
<keyword evidence="3" id="KW-1185">Reference proteome</keyword>
<feature type="compositionally biased region" description="Basic and acidic residues" evidence="1">
    <location>
        <begin position="14"/>
        <end position="27"/>
    </location>
</feature>
<reference evidence="2" key="1">
    <citation type="submission" date="2020-03" db="EMBL/GenBank/DDBJ databases">
        <authorList>
            <person name="Weist P."/>
        </authorList>
    </citation>
    <scope>NUCLEOTIDE SEQUENCE</scope>
</reference>
<feature type="region of interest" description="Disordered" evidence="1">
    <location>
        <begin position="1"/>
        <end position="67"/>
    </location>
</feature>
<accession>A0A9N7Y8L6</accession>
<evidence type="ECO:0000313" key="3">
    <source>
        <dbReference type="Proteomes" id="UP001153269"/>
    </source>
</evidence>
<evidence type="ECO:0000256" key="1">
    <source>
        <dbReference type="SAM" id="MobiDB-lite"/>
    </source>
</evidence>
<dbReference type="AlphaFoldDB" id="A0A9N7Y8L6"/>
<name>A0A9N7Y8L6_PLEPL</name>
<gene>
    <name evidence="2" type="ORF">PLEPLA_LOCUS3040</name>
</gene>
<dbReference type="Proteomes" id="UP001153269">
    <property type="component" value="Unassembled WGS sequence"/>
</dbReference>
<comment type="caution">
    <text evidence="2">The sequence shown here is derived from an EMBL/GenBank/DDBJ whole genome shotgun (WGS) entry which is preliminary data.</text>
</comment>